<dbReference type="AlphaFoldDB" id="A0A402CCL5"/>
<keyword evidence="2" id="KW-1185">Reference proteome</keyword>
<protein>
    <submittedName>
        <fullName evidence="1">Uncharacterized protein</fullName>
    </submittedName>
</protein>
<reference evidence="1 2" key="1">
    <citation type="submission" date="2018-11" db="EMBL/GenBank/DDBJ databases">
        <title>Microbial catabolism of amino acid.</title>
        <authorList>
            <person name="Hibi M."/>
            <person name="Ogawa J."/>
        </authorList>
    </citation>
    <scope>NUCLEOTIDE SEQUENCE [LARGE SCALE GENOMIC DNA]</scope>
    <source>
        <strain evidence="1 2">C31-06</strain>
    </source>
</reference>
<dbReference type="Proteomes" id="UP000287519">
    <property type="component" value="Unassembled WGS sequence"/>
</dbReference>
<accession>A0A402CCL5</accession>
<organism evidence="1 2">
    <name type="scientific">Rhodococcus wratislaviensis</name>
    <name type="common">Tsukamurella wratislaviensis</name>
    <dbReference type="NCBI Taxonomy" id="44752"/>
    <lineage>
        <taxon>Bacteria</taxon>
        <taxon>Bacillati</taxon>
        <taxon>Actinomycetota</taxon>
        <taxon>Actinomycetes</taxon>
        <taxon>Mycobacteriales</taxon>
        <taxon>Nocardiaceae</taxon>
        <taxon>Rhodococcus</taxon>
    </lineage>
</organism>
<gene>
    <name evidence="1" type="ORF">Rhow_005039</name>
</gene>
<comment type="caution">
    <text evidence="1">The sequence shown here is derived from an EMBL/GenBank/DDBJ whole genome shotgun (WGS) entry which is preliminary data.</text>
</comment>
<dbReference type="RefSeq" id="WP_192581942.1">
    <property type="nucleotide sequence ID" value="NZ_BHYM01000043.1"/>
</dbReference>
<dbReference type="EMBL" id="BHYM01000043">
    <property type="protein sequence ID" value="GCE41380.1"/>
    <property type="molecule type" value="Genomic_DNA"/>
</dbReference>
<proteinExistence type="predicted"/>
<evidence type="ECO:0000313" key="1">
    <source>
        <dbReference type="EMBL" id="GCE41380.1"/>
    </source>
</evidence>
<name>A0A402CCL5_RHOWR</name>
<evidence type="ECO:0000313" key="2">
    <source>
        <dbReference type="Proteomes" id="UP000287519"/>
    </source>
</evidence>
<sequence>MTDPSPVVDRVLTTYSSSVSSSTQCHVTVLSAGTLTRSVSVGGPDGSTE</sequence>